<evidence type="ECO:0000256" key="1">
    <source>
        <dbReference type="ARBA" id="ARBA00023239"/>
    </source>
</evidence>
<organism evidence="3 4">
    <name type="scientific">Zestosphaera tikiterensis</name>
    <dbReference type="NCBI Taxonomy" id="1973259"/>
    <lineage>
        <taxon>Archaea</taxon>
        <taxon>Thermoproteota</taxon>
        <taxon>Thermoprotei</taxon>
        <taxon>Desulfurococcales</taxon>
        <taxon>Desulfurococcaceae</taxon>
        <taxon>Zestosphaera</taxon>
    </lineage>
</organism>
<evidence type="ECO:0000313" key="4">
    <source>
        <dbReference type="Proteomes" id="UP000244093"/>
    </source>
</evidence>
<dbReference type="InterPro" id="IPR013785">
    <property type="entry name" value="Aldolase_TIM"/>
</dbReference>
<keyword evidence="1" id="KW-0456">Lyase</keyword>
<comment type="caution">
    <text evidence="3">The sequence shown here is derived from an EMBL/GenBank/DDBJ whole genome shotgun (WGS) entry which is preliminary data.</text>
</comment>
<dbReference type="SUPFAM" id="SSF51366">
    <property type="entry name" value="Ribulose-phoshate binding barrel"/>
    <property type="match status" value="1"/>
</dbReference>
<dbReference type="GO" id="GO:0004590">
    <property type="term" value="F:orotidine-5'-phosphate decarboxylase activity"/>
    <property type="evidence" value="ECO:0007669"/>
    <property type="project" value="InterPro"/>
</dbReference>
<dbReference type="InterPro" id="IPR011060">
    <property type="entry name" value="RibuloseP-bd_barrel"/>
</dbReference>
<feature type="domain" description="Orotidine 5'-phosphate decarboxylase" evidence="2">
    <location>
        <begin position="21"/>
        <end position="228"/>
    </location>
</feature>
<protein>
    <recommendedName>
        <fullName evidence="2">Orotidine 5'-phosphate decarboxylase domain-containing protein</fullName>
    </recommendedName>
</protein>
<proteinExistence type="predicted"/>
<dbReference type="Gene3D" id="3.20.20.70">
    <property type="entry name" value="Aldolase class I"/>
    <property type="match status" value="1"/>
</dbReference>
<dbReference type="PANTHER" id="PTHR35039">
    <property type="entry name" value="3-KETO-L-GULONATE-6-PHOSPHATE DECARBOXYLASE SGBH-RELATED"/>
    <property type="match status" value="1"/>
</dbReference>
<dbReference type="Pfam" id="PF00215">
    <property type="entry name" value="OMPdecase"/>
    <property type="match status" value="1"/>
</dbReference>
<sequence length="234" mass="24943">MSGKVSTVGKVLELLSRRKPLLQVALDFTRLEEAARLVNSLSGLDVDIYEVGTPLIKSEGVKAVGVIKSLVPAASAVYADMKICDVGSLEVSLAHEAGADAVSVIGATDNAVIESAFNEALKRNVDLVVDLIGVREIIARIEELSKGLGIKVFEIHIGIDAQRKGLGIASVKDLIAEVKRRYPQIILAVAGGIKKDDVKILKQLGVDIVIVGGYITRSSDPRKAAEEIIAELRK</sequence>
<dbReference type="SMART" id="SM00934">
    <property type="entry name" value="OMPdecase"/>
    <property type="match status" value="1"/>
</dbReference>
<dbReference type="InterPro" id="IPR001754">
    <property type="entry name" value="OMPdeCOase_dom"/>
</dbReference>
<evidence type="ECO:0000313" key="3">
    <source>
        <dbReference type="EMBL" id="PUA32242.1"/>
    </source>
</evidence>
<evidence type="ECO:0000259" key="2">
    <source>
        <dbReference type="SMART" id="SM00934"/>
    </source>
</evidence>
<dbReference type="PANTHER" id="PTHR35039:SF3">
    <property type="entry name" value="3-KETO-L-GULONATE-6-PHOSPHATE DECARBOXYLASE SGBH-RELATED"/>
    <property type="match status" value="1"/>
</dbReference>
<dbReference type="GO" id="GO:0006207">
    <property type="term" value="P:'de novo' pyrimidine nucleobase biosynthetic process"/>
    <property type="evidence" value="ECO:0007669"/>
    <property type="project" value="InterPro"/>
</dbReference>
<dbReference type="AlphaFoldDB" id="A0A2R7Y5U7"/>
<dbReference type="EMBL" id="NBVN01000004">
    <property type="protein sequence ID" value="PUA32242.1"/>
    <property type="molecule type" value="Genomic_DNA"/>
</dbReference>
<gene>
    <name evidence="3" type="ORF">B7O98_06125</name>
</gene>
<dbReference type="Proteomes" id="UP000244093">
    <property type="component" value="Unassembled WGS sequence"/>
</dbReference>
<accession>A0A2R7Y5U7</accession>
<name>A0A2R7Y5U7_9CREN</name>
<dbReference type="GO" id="GO:0033982">
    <property type="term" value="F:3-dehydro-L-gulonate-6-phosphate decarboxylase activity"/>
    <property type="evidence" value="ECO:0007669"/>
    <property type="project" value="TreeGrafter"/>
</dbReference>
<dbReference type="GO" id="GO:0019854">
    <property type="term" value="P:L-ascorbic acid catabolic process"/>
    <property type="evidence" value="ECO:0007669"/>
    <property type="project" value="TreeGrafter"/>
</dbReference>
<reference evidence="3 4" key="1">
    <citation type="journal article" date="2018" name="Syst. Appl. Microbiol.">
        <title>A new symbiotic nanoarchaeote (Candidatus Nanoclepta minutus) and its host (Zestosphaera tikiterensis gen. nov., sp. nov.) from a New Zealand hot spring.</title>
        <authorList>
            <person name="St John E."/>
            <person name="Liu Y."/>
            <person name="Podar M."/>
            <person name="Stott M.B."/>
            <person name="Meneghin J."/>
            <person name="Chen Z."/>
            <person name="Lagutin K."/>
            <person name="Mitchell K."/>
            <person name="Reysenbach A.L."/>
        </authorList>
    </citation>
    <scope>NUCLEOTIDE SEQUENCE [LARGE SCALE GENOMIC DNA]</scope>
    <source>
        <strain evidence="3">NZ3</strain>
    </source>
</reference>